<evidence type="ECO:0000313" key="2">
    <source>
        <dbReference type="Proteomes" id="UP000807469"/>
    </source>
</evidence>
<gene>
    <name evidence="1" type="ORF">BDN70DRAFT_937997</name>
</gene>
<sequence length="474" mass="54490">MPSPLSPPLLPVELKWSIIDHVRAFSDNDTLATLALVCRAFRRRVNYHRFRTVKIRDINDIRPTYRLLTNDCIWSSPHERLNAHVNLFEVKMLNSKKYFKRRCVLTSNSSKLEFIFHNIFQTYSSDIDQSSNVSLSFTWDVRIWNPRSDEKDRLDWTNLGLGLQSAFRTMLRHPHLDRLKICALENVPRDLIRESPINNLQFSEVGFSRDLGAFQHEGILSGWHLQHLTRLVIDHSTPFVELIGLDVYGAESPTIVFPRLQALTSCVCDEMQYEMTVAVMQRARNVQHLSLAVLEPGKLPKEFPYTQLQKLETLCLVSGGTLRPFAQNYQRTVRDIITPLLPSIPPIRHLEIHIAIASTSSLVLENEAIFKGHDFSALDNFLGKSSPPSLETLKVRLTIEVFGSSNWWKMKDFLEREGGEYVQSVCFPKLAKMMSPVLMVGIDVDLDFDIPEEYFSNDLIYEWNNELSLNATVG</sequence>
<name>A0A9P6CT46_9AGAR</name>
<dbReference type="EMBL" id="MU155509">
    <property type="protein sequence ID" value="KAF9472675.1"/>
    <property type="molecule type" value="Genomic_DNA"/>
</dbReference>
<evidence type="ECO:0000313" key="1">
    <source>
        <dbReference type="EMBL" id="KAF9472675.1"/>
    </source>
</evidence>
<protein>
    <recommendedName>
        <fullName evidence="3">F-box domain-containing protein</fullName>
    </recommendedName>
</protein>
<reference evidence="1" key="1">
    <citation type="submission" date="2020-11" db="EMBL/GenBank/DDBJ databases">
        <authorList>
            <consortium name="DOE Joint Genome Institute"/>
            <person name="Ahrendt S."/>
            <person name="Riley R."/>
            <person name="Andreopoulos W."/>
            <person name="Labutti K."/>
            <person name="Pangilinan J."/>
            <person name="Ruiz-Duenas F.J."/>
            <person name="Barrasa J.M."/>
            <person name="Sanchez-Garcia M."/>
            <person name="Camarero S."/>
            <person name="Miyauchi S."/>
            <person name="Serrano A."/>
            <person name="Linde D."/>
            <person name="Babiker R."/>
            <person name="Drula E."/>
            <person name="Ayuso-Fernandez I."/>
            <person name="Pacheco R."/>
            <person name="Padilla G."/>
            <person name="Ferreira P."/>
            <person name="Barriuso J."/>
            <person name="Kellner H."/>
            <person name="Castanera R."/>
            <person name="Alfaro M."/>
            <person name="Ramirez L."/>
            <person name="Pisabarro A.G."/>
            <person name="Kuo A."/>
            <person name="Tritt A."/>
            <person name="Lipzen A."/>
            <person name="He G."/>
            <person name="Yan M."/>
            <person name="Ng V."/>
            <person name="Cullen D."/>
            <person name="Martin F."/>
            <person name="Rosso M.-N."/>
            <person name="Henrissat B."/>
            <person name="Hibbett D."/>
            <person name="Martinez A.T."/>
            <person name="Grigoriev I.V."/>
        </authorList>
    </citation>
    <scope>NUCLEOTIDE SEQUENCE</scope>
    <source>
        <strain evidence="1">CIRM-BRFM 674</strain>
    </source>
</reference>
<keyword evidence="2" id="KW-1185">Reference proteome</keyword>
<dbReference type="AlphaFoldDB" id="A0A9P6CT46"/>
<comment type="caution">
    <text evidence="1">The sequence shown here is derived from an EMBL/GenBank/DDBJ whole genome shotgun (WGS) entry which is preliminary data.</text>
</comment>
<accession>A0A9P6CT46</accession>
<organism evidence="1 2">
    <name type="scientific">Pholiota conissans</name>
    <dbReference type="NCBI Taxonomy" id="109636"/>
    <lineage>
        <taxon>Eukaryota</taxon>
        <taxon>Fungi</taxon>
        <taxon>Dikarya</taxon>
        <taxon>Basidiomycota</taxon>
        <taxon>Agaricomycotina</taxon>
        <taxon>Agaricomycetes</taxon>
        <taxon>Agaricomycetidae</taxon>
        <taxon>Agaricales</taxon>
        <taxon>Agaricineae</taxon>
        <taxon>Strophariaceae</taxon>
        <taxon>Pholiota</taxon>
    </lineage>
</organism>
<evidence type="ECO:0008006" key="3">
    <source>
        <dbReference type="Google" id="ProtNLM"/>
    </source>
</evidence>
<proteinExistence type="predicted"/>
<dbReference type="Proteomes" id="UP000807469">
    <property type="component" value="Unassembled WGS sequence"/>
</dbReference>